<dbReference type="EMBL" id="WNWS01000051">
    <property type="protein sequence ID" value="KAE9984344.1"/>
    <property type="molecule type" value="Genomic_DNA"/>
</dbReference>
<dbReference type="AlphaFoldDB" id="A0A8H3V8B9"/>
<reference evidence="3 5" key="1">
    <citation type="submission" date="2018-12" db="EMBL/GenBank/DDBJ databases">
        <title>Venturia inaequalis Genome Resource.</title>
        <authorList>
            <person name="Lichtner F.J."/>
        </authorList>
    </citation>
    <scope>NUCLEOTIDE SEQUENCE [LARGE SCALE GENOMIC DNA]</scope>
    <source>
        <strain evidence="3 5">120213</strain>
        <strain evidence="2">Bline_iso_100314</strain>
        <strain evidence="4 6">DMI_063113</strain>
    </source>
</reference>
<feature type="chain" id="PRO_5044690797" evidence="1">
    <location>
        <begin position="18"/>
        <end position="226"/>
    </location>
</feature>
<keyword evidence="1" id="KW-0732">Signal</keyword>
<name>A0A8H3V8B9_VENIN</name>
<evidence type="ECO:0000256" key="1">
    <source>
        <dbReference type="SAM" id="SignalP"/>
    </source>
</evidence>
<dbReference type="Proteomes" id="UP000433883">
    <property type="component" value="Unassembled WGS sequence"/>
</dbReference>
<gene>
    <name evidence="2" type="ORF">BLS_000993</name>
    <name evidence="4" type="ORF">EG327_011747</name>
    <name evidence="3" type="ORF">EG328_008829</name>
</gene>
<dbReference type="Proteomes" id="UP000447873">
    <property type="component" value="Unassembled WGS sequence"/>
</dbReference>
<protein>
    <submittedName>
        <fullName evidence="3">Uncharacterized protein</fullName>
    </submittedName>
</protein>
<sequence length="226" mass="23153">MKASIISSVTLAALATAAPSIGRRQTPNTQVTATLQFEIAPDTFTANTDIVLGTQLDTDIEVLSIGLNSAVAASCEARTQSTVVGRFTNLINVNFDVLTQITSISCSADAAATAPSTTIPAPIQATASPVAPVAPVSTSPTATLTLEIMPDTFVQMTVPIGVAIDTDLQLISASIATTENVANPNAVKCEANDNNSSNVAGVFTIAKTAIFNNGAKDLISRITCSL</sequence>
<evidence type="ECO:0000313" key="5">
    <source>
        <dbReference type="Proteomes" id="UP000447873"/>
    </source>
</evidence>
<dbReference type="OrthoDB" id="3913803at2759"/>
<dbReference type="EMBL" id="WNWR01000097">
    <property type="protein sequence ID" value="KAE9991371.1"/>
    <property type="molecule type" value="Genomic_DNA"/>
</dbReference>
<proteinExistence type="predicted"/>
<accession>A0A8H3V8B9</accession>
<dbReference type="Proteomes" id="UP000490939">
    <property type="component" value="Unassembled WGS sequence"/>
</dbReference>
<comment type="caution">
    <text evidence="3">The sequence shown here is derived from an EMBL/GenBank/DDBJ whole genome shotgun (WGS) entry which is preliminary data.</text>
</comment>
<evidence type="ECO:0000313" key="3">
    <source>
        <dbReference type="EMBL" id="KAE9984344.1"/>
    </source>
</evidence>
<organism evidence="3 5">
    <name type="scientific">Venturia inaequalis</name>
    <name type="common">Apple scab fungus</name>
    <dbReference type="NCBI Taxonomy" id="5025"/>
    <lineage>
        <taxon>Eukaryota</taxon>
        <taxon>Fungi</taxon>
        <taxon>Dikarya</taxon>
        <taxon>Ascomycota</taxon>
        <taxon>Pezizomycotina</taxon>
        <taxon>Dothideomycetes</taxon>
        <taxon>Pleosporomycetidae</taxon>
        <taxon>Venturiales</taxon>
        <taxon>Venturiaceae</taxon>
        <taxon>Venturia</taxon>
    </lineage>
</organism>
<evidence type="ECO:0000313" key="2">
    <source>
        <dbReference type="EMBL" id="KAE9977996.1"/>
    </source>
</evidence>
<dbReference type="EMBL" id="WNWQ01000120">
    <property type="protein sequence ID" value="KAE9977996.1"/>
    <property type="molecule type" value="Genomic_DNA"/>
</dbReference>
<evidence type="ECO:0000313" key="6">
    <source>
        <dbReference type="Proteomes" id="UP000490939"/>
    </source>
</evidence>
<keyword evidence="6" id="KW-1185">Reference proteome</keyword>
<evidence type="ECO:0000313" key="4">
    <source>
        <dbReference type="EMBL" id="KAE9991371.1"/>
    </source>
</evidence>
<feature type="signal peptide" evidence="1">
    <location>
        <begin position="1"/>
        <end position="17"/>
    </location>
</feature>